<dbReference type="InterPro" id="IPR036915">
    <property type="entry name" value="Cyclin-like_sf"/>
</dbReference>
<dbReference type="InterPro" id="IPR006671">
    <property type="entry name" value="Cyclin_N"/>
</dbReference>
<dbReference type="VEuPathDB" id="TriTrypDB:TRSC58_03867"/>
<dbReference type="InterPro" id="IPR013763">
    <property type="entry name" value="Cyclin-like_dom"/>
</dbReference>
<evidence type="ECO:0000313" key="5">
    <source>
        <dbReference type="Proteomes" id="UP000283634"/>
    </source>
</evidence>
<dbReference type="InterPro" id="IPR039361">
    <property type="entry name" value="Cyclin"/>
</dbReference>
<dbReference type="EMBL" id="MKGL01000047">
    <property type="protein sequence ID" value="RNF09452.1"/>
    <property type="molecule type" value="Genomic_DNA"/>
</dbReference>
<evidence type="ECO:0000313" key="4">
    <source>
        <dbReference type="EMBL" id="RNF09452.1"/>
    </source>
</evidence>
<comment type="similarity">
    <text evidence="1">Belongs to the cyclin family.</text>
</comment>
<dbReference type="OrthoDB" id="5590282at2759"/>
<dbReference type="SMART" id="SM00385">
    <property type="entry name" value="CYCLIN"/>
    <property type="match status" value="1"/>
</dbReference>
<accession>A0A422NVH3</accession>
<organism evidence="4 5">
    <name type="scientific">Trypanosoma rangeli</name>
    <dbReference type="NCBI Taxonomy" id="5698"/>
    <lineage>
        <taxon>Eukaryota</taxon>
        <taxon>Discoba</taxon>
        <taxon>Euglenozoa</taxon>
        <taxon>Kinetoplastea</taxon>
        <taxon>Metakinetoplastina</taxon>
        <taxon>Trypanosomatida</taxon>
        <taxon>Trypanosomatidae</taxon>
        <taxon>Trypanosoma</taxon>
        <taxon>Herpetosoma</taxon>
    </lineage>
</organism>
<feature type="region of interest" description="Disordered" evidence="2">
    <location>
        <begin position="25"/>
        <end position="44"/>
    </location>
</feature>
<keyword evidence="5" id="KW-1185">Reference proteome</keyword>
<dbReference type="FunFam" id="1.10.472.10:FF:000057">
    <property type="entry name" value="Cyclin N-terminal domain containing 2"/>
    <property type="match status" value="1"/>
</dbReference>
<dbReference type="OMA" id="CEELFIF"/>
<feature type="domain" description="Cyclin-like" evidence="3">
    <location>
        <begin position="252"/>
        <end position="336"/>
    </location>
</feature>
<evidence type="ECO:0000256" key="2">
    <source>
        <dbReference type="SAM" id="MobiDB-lite"/>
    </source>
</evidence>
<dbReference type="Pfam" id="PF00134">
    <property type="entry name" value="Cyclin_N"/>
    <property type="match status" value="1"/>
</dbReference>
<sequence length="465" mass="51828">MKSNRNNESNCLRFIDINQGSFLSSPGSQLSRPHPTSISKAGTRALPSIEDSTASISANLSYEELRICLQNVLSRIELFCNNNVEERRRILQSEFSRLMCAASDETKRALDVVRSDAPLSYRVLEVLRFRRRELCTGFECCLSDLKEWFSLAMLLDEPDTFQFAMQYAQELGPCSRKELGDCVFVNTSSAESLWHALLGVRAPVDYLVPFDFRCYGLILDDLIAMGDELPHSTLIQSVQSDVTLPMRELHAEWLLNVSMATNLRLETFFLAVAILDRYLSRVAIRRGLLHLVGCAALLLASKHEEIFPVPLQTLVRHGKGQFTVDMLVATECKLFELVGFDVVIPTLSAVGMGVLLPQDPPPSEAQRNCLLYILATLAIRTHYRQYRLSSLAAAAVYLSRVCFSIPTGRACEEVLSLLPVIGAALCRNSTVGAGGVHDIFSRSKYNNVSHLQLSELTRTGLQEAM</sequence>
<gene>
    <name evidence="4" type="ORF">TraAM80_02163</name>
</gene>
<reference evidence="4 5" key="1">
    <citation type="journal article" date="2018" name="BMC Genomics">
        <title>Genomic comparison of Trypanosoma conorhini and Trypanosoma rangeli to Trypanosoma cruzi strains of high and low virulence.</title>
        <authorList>
            <person name="Bradwell K.R."/>
            <person name="Koparde V.N."/>
            <person name="Matveyev A.V."/>
            <person name="Serrano M.G."/>
            <person name="Alves J.M."/>
            <person name="Parikh H."/>
            <person name="Huang B."/>
            <person name="Lee V."/>
            <person name="Espinosa-Alvarez O."/>
            <person name="Ortiz P.A."/>
            <person name="Costa-Martins A.G."/>
            <person name="Teixeira M.M."/>
            <person name="Buck G.A."/>
        </authorList>
    </citation>
    <scope>NUCLEOTIDE SEQUENCE [LARGE SCALE GENOMIC DNA]</scope>
    <source>
        <strain evidence="4 5">AM80</strain>
    </source>
</reference>
<dbReference type="Gene3D" id="1.10.472.10">
    <property type="entry name" value="Cyclin-like"/>
    <property type="match status" value="2"/>
</dbReference>
<proteinExistence type="inferred from homology"/>
<comment type="caution">
    <text evidence="4">The sequence shown here is derived from an EMBL/GenBank/DDBJ whole genome shotgun (WGS) entry which is preliminary data.</text>
</comment>
<dbReference type="GeneID" id="40326096"/>
<evidence type="ECO:0000256" key="1">
    <source>
        <dbReference type="RuleBase" id="RU000383"/>
    </source>
</evidence>
<dbReference type="SUPFAM" id="SSF47954">
    <property type="entry name" value="Cyclin-like"/>
    <property type="match status" value="2"/>
</dbReference>
<feature type="compositionally biased region" description="Polar residues" evidence="2">
    <location>
        <begin position="25"/>
        <end position="40"/>
    </location>
</feature>
<protein>
    <submittedName>
        <fullName evidence="4">Mitotic cyclin</fullName>
    </submittedName>
</protein>
<evidence type="ECO:0000259" key="3">
    <source>
        <dbReference type="SMART" id="SM00385"/>
    </source>
</evidence>
<dbReference type="AlphaFoldDB" id="A0A422NVH3"/>
<dbReference type="Proteomes" id="UP000283634">
    <property type="component" value="Unassembled WGS sequence"/>
</dbReference>
<dbReference type="PANTHER" id="PTHR10177">
    <property type="entry name" value="CYCLINS"/>
    <property type="match status" value="1"/>
</dbReference>
<dbReference type="RefSeq" id="XP_029240985.1">
    <property type="nucleotide sequence ID" value="XM_029379178.1"/>
</dbReference>
<keyword evidence="1" id="KW-0195">Cyclin</keyword>
<name>A0A422NVH3_TRYRA</name>